<protein>
    <submittedName>
        <fullName evidence="2">Uncharacterized protein</fullName>
    </submittedName>
</protein>
<comment type="caution">
    <text evidence="2">The sequence shown here is derived from an EMBL/GenBank/DDBJ whole genome shotgun (WGS) entry which is preliminary data.</text>
</comment>
<organism evidence="2 3">
    <name type="scientific">Dermatophagoides pteronyssinus</name>
    <name type="common">European house dust mite</name>
    <dbReference type="NCBI Taxonomy" id="6956"/>
    <lineage>
        <taxon>Eukaryota</taxon>
        <taxon>Metazoa</taxon>
        <taxon>Ecdysozoa</taxon>
        <taxon>Arthropoda</taxon>
        <taxon>Chelicerata</taxon>
        <taxon>Arachnida</taxon>
        <taxon>Acari</taxon>
        <taxon>Acariformes</taxon>
        <taxon>Sarcoptiformes</taxon>
        <taxon>Astigmata</taxon>
        <taxon>Psoroptidia</taxon>
        <taxon>Analgoidea</taxon>
        <taxon>Pyroglyphidae</taxon>
        <taxon>Dermatophagoidinae</taxon>
        <taxon>Dermatophagoides</taxon>
    </lineage>
</organism>
<name>A0ABQ8JWB2_DERPT</name>
<keyword evidence="1" id="KW-0812">Transmembrane</keyword>
<keyword evidence="1" id="KW-1133">Transmembrane helix</keyword>
<feature type="transmembrane region" description="Helical" evidence="1">
    <location>
        <begin position="5"/>
        <end position="23"/>
    </location>
</feature>
<sequence>MYSKLSLNIIMVLMITILPNYYYCQEDGYEKLPTSDEAFHQVRMKIEPQFNIFLKRKNIFRILPPRSLEMRTVGNTNHYNVVFEAGETSCDRCQLKRIENCKIASPTTLFCNAKIIVQKSKRIYKFQQIDCKEKEKSEYDI</sequence>
<gene>
    <name evidence="2" type="ORF">DERP_002680</name>
</gene>
<keyword evidence="3" id="KW-1185">Reference proteome</keyword>
<reference evidence="2 3" key="1">
    <citation type="journal article" date="2018" name="J. Allergy Clin. Immunol.">
        <title>High-quality assembly of Dermatophagoides pteronyssinus genome and transcriptome reveals a wide range of novel allergens.</title>
        <authorList>
            <person name="Liu X.Y."/>
            <person name="Yang K.Y."/>
            <person name="Wang M.Q."/>
            <person name="Kwok J.S."/>
            <person name="Zeng X."/>
            <person name="Yang Z."/>
            <person name="Xiao X.J."/>
            <person name="Lau C.P."/>
            <person name="Li Y."/>
            <person name="Huang Z.M."/>
            <person name="Ba J.G."/>
            <person name="Yim A.K."/>
            <person name="Ouyang C.Y."/>
            <person name="Ngai S.M."/>
            <person name="Chan T.F."/>
            <person name="Leung E.L."/>
            <person name="Liu L."/>
            <person name="Liu Z.G."/>
            <person name="Tsui S.K."/>
        </authorList>
    </citation>
    <scope>NUCLEOTIDE SEQUENCE [LARGE SCALE GENOMIC DNA]</scope>
    <source>
        <strain evidence="2">Derp</strain>
    </source>
</reference>
<dbReference type="InterPro" id="IPR046350">
    <property type="entry name" value="Cystatin_sf"/>
</dbReference>
<keyword evidence="1" id="KW-0472">Membrane</keyword>
<dbReference type="EMBL" id="NJHN03000008">
    <property type="protein sequence ID" value="KAH9426581.1"/>
    <property type="molecule type" value="Genomic_DNA"/>
</dbReference>
<evidence type="ECO:0000256" key="1">
    <source>
        <dbReference type="SAM" id="Phobius"/>
    </source>
</evidence>
<evidence type="ECO:0000313" key="3">
    <source>
        <dbReference type="Proteomes" id="UP000887458"/>
    </source>
</evidence>
<dbReference type="SUPFAM" id="SSF54403">
    <property type="entry name" value="Cystatin/monellin"/>
    <property type="match status" value="1"/>
</dbReference>
<dbReference type="Proteomes" id="UP000887458">
    <property type="component" value="Unassembled WGS sequence"/>
</dbReference>
<dbReference type="Gene3D" id="3.10.450.10">
    <property type="match status" value="1"/>
</dbReference>
<reference evidence="2 3" key="2">
    <citation type="journal article" date="2022" name="Mol. Biol. Evol.">
        <title>Comparative Genomics Reveals Insights into the Divergent Evolution of Astigmatic Mites and Household Pest Adaptations.</title>
        <authorList>
            <person name="Xiong Q."/>
            <person name="Wan A.T."/>
            <person name="Liu X."/>
            <person name="Fung C.S."/>
            <person name="Xiao X."/>
            <person name="Malainual N."/>
            <person name="Hou J."/>
            <person name="Wang L."/>
            <person name="Wang M."/>
            <person name="Yang K.Y."/>
            <person name="Cui Y."/>
            <person name="Leung E.L."/>
            <person name="Nong W."/>
            <person name="Shin S.K."/>
            <person name="Au S.W."/>
            <person name="Jeong K.Y."/>
            <person name="Chew F.T."/>
            <person name="Hui J.H."/>
            <person name="Leung T.F."/>
            <person name="Tungtrongchitr A."/>
            <person name="Zhong N."/>
            <person name="Liu Z."/>
            <person name="Tsui S.K."/>
        </authorList>
    </citation>
    <scope>NUCLEOTIDE SEQUENCE [LARGE SCALE GENOMIC DNA]</scope>
    <source>
        <strain evidence="2">Derp</strain>
    </source>
</reference>
<evidence type="ECO:0000313" key="2">
    <source>
        <dbReference type="EMBL" id="KAH9426581.1"/>
    </source>
</evidence>
<accession>A0ABQ8JWB2</accession>
<proteinExistence type="predicted"/>